<dbReference type="OrthoDB" id="9810005at2"/>
<evidence type="ECO:0000256" key="4">
    <source>
        <dbReference type="PIRSR" id="PIRSR005902-1"/>
    </source>
</evidence>
<dbReference type="AlphaFoldDB" id="A5G9T8"/>
<dbReference type="InterPro" id="IPR018228">
    <property type="entry name" value="DNase_TatD-rel_CS"/>
</dbReference>
<protein>
    <submittedName>
        <fullName evidence="5">Hydrolase, TatD family</fullName>
    </submittedName>
</protein>
<keyword evidence="3 5" id="KW-0378">Hydrolase</keyword>
<evidence type="ECO:0000313" key="6">
    <source>
        <dbReference type="Proteomes" id="UP000006695"/>
    </source>
</evidence>
<feature type="binding site" evidence="4">
    <location>
        <position position="151"/>
    </location>
    <ligand>
        <name>a divalent metal cation</name>
        <dbReference type="ChEBI" id="CHEBI:60240"/>
        <label>2</label>
    </ligand>
</feature>
<dbReference type="PANTHER" id="PTHR46124">
    <property type="entry name" value="D-AMINOACYL-TRNA DEACYLASE"/>
    <property type="match status" value="1"/>
</dbReference>
<evidence type="ECO:0000313" key="5">
    <source>
        <dbReference type="EMBL" id="ABQ28556.1"/>
    </source>
</evidence>
<dbReference type="Pfam" id="PF01026">
    <property type="entry name" value="TatD_DNase"/>
    <property type="match status" value="1"/>
</dbReference>
<comment type="similarity">
    <text evidence="1">Belongs to the metallo-dependent hydrolases superfamily. TatD-type hydrolase family.</text>
</comment>
<dbReference type="SUPFAM" id="SSF51556">
    <property type="entry name" value="Metallo-dependent hydrolases"/>
    <property type="match status" value="1"/>
</dbReference>
<dbReference type="GO" id="GO:0016788">
    <property type="term" value="F:hydrolase activity, acting on ester bonds"/>
    <property type="evidence" value="ECO:0007669"/>
    <property type="project" value="InterPro"/>
</dbReference>
<feature type="binding site" evidence="4">
    <location>
        <position position="201"/>
    </location>
    <ligand>
        <name>a divalent metal cation</name>
        <dbReference type="ChEBI" id="CHEBI:60240"/>
        <label>1</label>
    </ligand>
</feature>
<proteinExistence type="inferred from homology"/>
<name>A5G9T8_GEOUR</name>
<evidence type="ECO:0000256" key="2">
    <source>
        <dbReference type="ARBA" id="ARBA00022723"/>
    </source>
</evidence>
<organism evidence="5 6">
    <name type="scientific">Geotalea uraniireducens (strain Rf4)</name>
    <name type="common">Geobacter uraniireducens</name>
    <dbReference type="NCBI Taxonomy" id="351605"/>
    <lineage>
        <taxon>Bacteria</taxon>
        <taxon>Pseudomonadati</taxon>
        <taxon>Thermodesulfobacteriota</taxon>
        <taxon>Desulfuromonadia</taxon>
        <taxon>Geobacterales</taxon>
        <taxon>Geobacteraceae</taxon>
        <taxon>Geotalea</taxon>
    </lineage>
</organism>
<dbReference type="HOGENOM" id="CLU_031506_4_0_7"/>
<keyword evidence="6" id="KW-1185">Reference proteome</keyword>
<dbReference type="InterPro" id="IPR001130">
    <property type="entry name" value="TatD-like"/>
</dbReference>
<dbReference type="Proteomes" id="UP000006695">
    <property type="component" value="Chromosome"/>
</dbReference>
<dbReference type="RefSeq" id="WP_011941182.1">
    <property type="nucleotide sequence ID" value="NC_009483.1"/>
</dbReference>
<dbReference type="InterPro" id="IPR015991">
    <property type="entry name" value="TatD/YcfH-like"/>
</dbReference>
<evidence type="ECO:0000256" key="1">
    <source>
        <dbReference type="ARBA" id="ARBA00009275"/>
    </source>
</evidence>
<dbReference type="PIRSF" id="PIRSF005902">
    <property type="entry name" value="DNase_TatD"/>
    <property type="match status" value="1"/>
</dbReference>
<evidence type="ECO:0000256" key="3">
    <source>
        <dbReference type="ARBA" id="ARBA00022801"/>
    </source>
</evidence>
<keyword evidence="2 4" id="KW-0479">Metal-binding</keyword>
<dbReference type="NCBIfam" id="TIGR00010">
    <property type="entry name" value="YchF/TatD family DNA exonuclease"/>
    <property type="match status" value="1"/>
</dbReference>
<dbReference type="STRING" id="351605.Gura_4413"/>
<dbReference type="FunFam" id="3.20.20.140:FF:000005">
    <property type="entry name" value="TatD family hydrolase"/>
    <property type="match status" value="1"/>
</dbReference>
<dbReference type="EMBL" id="CP000698">
    <property type="protein sequence ID" value="ABQ28556.1"/>
    <property type="molecule type" value="Genomic_DNA"/>
</dbReference>
<dbReference type="PANTHER" id="PTHR46124:SF3">
    <property type="entry name" value="HYDROLASE"/>
    <property type="match status" value="1"/>
</dbReference>
<dbReference type="GO" id="GO:0046872">
    <property type="term" value="F:metal ion binding"/>
    <property type="evidence" value="ECO:0007669"/>
    <property type="project" value="UniProtKB-KW"/>
</dbReference>
<reference evidence="5 6" key="1">
    <citation type="submission" date="2007-05" db="EMBL/GenBank/DDBJ databases">
        <title>Complete sequence of Geobacter uraniireducens Rf4.</title>
        <authorList>
            <consortium name="US DOE Joint Genome Institute"/>
            <person name="Copeland A."/>
            <person name="Lucas S."/>
            <person name="Lapidus A."/>
            <person name="Barry K."/>
            <person name="Detter J.C."/>
            <person name="Glavina del Rio T."/>
            <person name="Hammon N."/>
            <person name="Israni S."/>
            <person name="Dalin E."/>
            <person name="Tice H."/>
            <person name="Pitluck S."/>
            <person name="Chertkov O."/>
            <person name="Brettin T."/>
            <person name="Bruce D."/>
            <person name="Han C."/>
            <person name="Schmutz J."/>
            <person name="Larimer F."/>
            <person name="Land M."/>
            <person name="Hauser L."/>
            <person name="Kyrpides N."/>
            <person name="Mikhailova N."/>
            <person name="Shelobolina E."/>
            <person name="Aklujkar M."/>
            <person name="Lovley D."/>
            <person name="Richardson P."/>
        </authorList>
    </citation>
    <scope>NUCLEOTIDE SEQUENCE [LARGE SCALE GENOMIC DNA]</scope>
    <source>
        <strain evidence="5 6">Rf4</strain>
    </source>
</reference>
<sequence>MLIDTHCHLAAPSLASRLPEVIDAGKMAGVEKFIVPGVGPEDWELINELQMNWQEIYPAFGLHPMRADLICSEVLVRLEFLSRSAVAIGEIGLDYTLTDVPRQIQISAFRSQLALALKYNLPILIHCRKAFQDLLTILKDVDIRKVGGVMHAFSGSPETAQECIKLGLYISVAGTVTYSNAVRPLEVVKRIPLQRLLLETDAPDLTPEPYRGQANEPAFIVETARKVAQIKGVTVEEVATATTLNANKLFRLI</sequence>
<dbReference type="CDD" id="cd01310">
    <property type="entry name" value="TatD_DNAse"/>
    <property type="match status" value="1"/>
</dbReference>
<dbReference type="PROSITE" id="PS01091">
    <property type="entry name" value="TATD_3"/>
    <property type="match status" value="1"/>
</dbReference>
<dbReference type="GO" id="GO:0004536">
    <property type="term" value="F:DNA nuclease activity"/>
    <property type="evidence" value="ECO:0007669"/>
    <property type="project" value="InterPro"/>
</dbReference>
<gene>
    <name evidence="5" type="ordered locus">Gura_4413</name>
</gene>
<accession>A5G9T8</accession>
<feature type="binding site" evidence="4">
    <location>
        <position position="126"/>
    </location>
    <ligand>
        <name>a divalent metal cation</name>
        <dbReference type="ChEBI" id="CHEBI:60240"/>
        <label>2</label>
    </ligand>
</feature>
<feature type="binding site" evidence="4">
    <location>
        <position position="6"/>
    </location>
    <ligand>
        <name>a divalent metal cation</name>
        <dbReference type="ChEBI" id="CHEBI:60240"/>
        <label>1</label>
    </ligand>
</feature>
<dbReference type="Gene3D" id="3.20.20.140">
    <property type="entry name" value="Metal-dependent hydrolases"/>
    <property type="match status" value="1"/>
</dbReference>
<dbReference type="GO" id="GO:0005829">
    <property type="term" value="C:cytosol"/>
    <property type="evidence" value="ECO:0007669"/>
    <property type="project" value="TreeGrafter"/>
</dbReference>
<dbReference type="KEGG" id="gur:Gura_4413"/>
<dbReference type="InterPro" id="IPR032466">
    <property type="entry name" value="Metal_Hydrolase"/>
</dbReference>
<feature type="binding site" evidence="4">
    <location>
        <position position="90"/>
    </location>
    <ligand>
        <name>a divalent metal cation</name>
        <dbReference type="ChEBI" id="CHEBI:60240"/>
        <label>1</label>
    </ligand>
</feature>
<feature type="binding site" evidence="4">
    <location>
        <position position="8"/>
    </location>
    <ligand>
        <name>a divalent metal cation</name>
        <dbReference type="ChEBI" id="CHEBI:60240"/>
        <label>1</label>
    </ligand>
</feature>